<dbReference type="InterPro" id="IPR036259">
    <property type="entry name" value="MFS_trans_sf"/>
</dbReference>
<feature type="transmembrane region" description="Helical" evidence="7">
    <location>
        <begin position="157"/>
        <end position="181"/>
    </location>
</feature>
<dbReference type="PROSITE" id="PS50850">
    <property type="entry name" value="MFS"/>
    <property type="match status" value="1"/>
</dbReference>
<keyword evidence="4 7" id="KW-1133">Transmembrane helix</keyword>
<feature type="domain" description="Major facilitator superfamily (MFS) profile" evidence="8">
    <location>
        <begin position="1"/>
        <end position="485"/>
    </location>
</feature>
<dbReference type="Proteomes" id="UP001642502">
    <property type="component" value="Unassembled WGS sequence"/>
</dbReference>
<feature type="transmembrane region" description="Helical" evidence="7">
    <location>
        <begin position="57"/>
        <end position="76"/>
    </location>
</feature>
<evidence type="ECO:0000256" key="1">
    <source>
        <dbReference type="ARBA" id="ARBA00004141"/>
    </source>
</evidence>
<organism evidence="9 10">
    <name type="scientific">Sporothrix epigloea</name>
    <dbReference type="NCBI Taxonomy" id="1892477"/>
    <lineage>
        <taxon>Eukaryota</taxon>
        <taxon>Fungi</taxon>
        <taxon>Dikarya</taxon>
        <taxon>Ascomycota</taxon>
        <taxon>Pezizomycotina</taxon>
        <taxon>Sordariomycetes</taxon>
        <taxon>Sordariomycetidae</taxon>
        <taxon>Ophiostomatales</taxon>
        <taxon>Ophiostomataceae</taxon>
        <taxon>Sporothrix</taxon>
    </lineage>
</organism>
<feature type="transmembrane region" description="Helical" evidence="7">
    <location>
        <begin position="115"/>
        <end position="137"/>
    </location>
</feature>
<evidence type="ECO:0000256" key="3">
    <source>
        <dbReference type="ARBA" id="ARBA00022692"/>
    </source>
</evidence>
<evidence type="ECO:0000256" key="7">
    <source>
        <dbReference type="SAM" id="Phobius"/>
    </source>
</evidence>
<feature type="transmembrane region" description="Helical" evidence="7">
    <location>
        <begin position="362"/>
        <end position="381"/>
    </location>
</feature>
<dbReference type="PANTHER" id="PTHR23504:SF15">
    <property type="entry name" value="MAJOR FACILITATOR SUPERFAMILY (MFS) PROFILE DOMAIN-CONTAINING PROTEIN"/>
    <property type="match status" value="1"/>
</dbReference>
<comment type="caution">
    <text evidence="9">The sequence shown here is derived from an EMBL/GenBank/DDBJ whole genome shotgun (WGS) entry which is preliminary data.</text>
</comment>
<name>A0ABP0E0L4_9PEZI</name>
<keyword evidence="3 7" id="KW-0812">Transmembrane</keyword>
<dbReference type="PANTHER" id="PTHR23504">
    <property type="entry name" value="MAJOR FACILITATOR SUPERFAMILY DOMAIN-CONTAINING PROTEIN 10"/>
    <property type="match status" value="1"/>
</dbReference>
<protein>
    <recommendedName>
        <fullName evidence="8">Major facilitator superfamily (MFS) profile domain-containing protein</fullName>
    </recommendedName>
</protein>
<dbReference type="Pfam" id="PF07690">
    <property type="entry name" value="MFS_1"/>
    <property type="match status" value="1"/>
</dbReference>
<feature type="transmembrane region" description="Helical" evidence="7">
    <location>
        <begin position="288"/>
        <end position="308"/>
    </location>
</feature>
<dbReference type="InterPro" id="IPR011701">
    <property type="entry name" value="MFS"/>
</dbReference>
<evidence type="ECO:0000313" key="10">
    <source>
        <dbReference type="Proteomes" id="UP001642502"/>
    </source>
</evidence>
<dbReference type="EMBL" id="CAWUON010000119">
    <property type="protein sequence ID" value="CAK7273689.1"/>
    <property type="molecule type" value="Genomic_DNA"/>
</dbReference>
<feature type="region of interest" description="Disordered" evidence="6">
    <location>
        <begin position="486"/>
        <end position="516"/>
    </location>
</feature>
<evidence type="ECO:0000256" key="6">
    <source>
        <dbReference type="SAM" id="MobiDB-lite"/>
    </source>
</evidence>
<proteinExistence type="predicted"/>
<reference evidence="9 10" key="1">
    <citation type="submission" date="2024-01" db="EMBL/GenBank/DDBJ databases">
        <authorList>
            <person name="Allen C."/>
            <person name="Tagirdzhanova G."/>
        </authorList>
    </citation>
    <scope>NUCLEOTIDE SEQUENCE [LARGE SCALE GENOMIC DNA]</scope>
    <source>
        <strain evidence="9 10">CBS 119000</strain>
    </source>
</reference>
<comment type="subcellular location">
    <subcellularLocation>
        <location evidence="1">Membrane</location>
        <topology evidence="1">Multi-pass membrane protein</topology>
    </subcellularLocation>
</comment>
<feature type="transmembrane region" description="Helical" evidence="7">
    <location>
        <begin position="328"/>
        <end position="350"/>
    </location>
</feature>
<evidence type="ECO:0000256" key="2">
    <source>
        <dbReference type="ARBA" id="ARBA00022448"/>
    </source>
</evidence>
<dbReference type="Gene3D" id="1.20.1250.20">
    <property type="entry name" value="MFS general substrate transporter like domains"/>
    <property type="match status" value="1"/>
</dbReference>
<evidence type="ECO:0000313" key="9">
    <source>
        <dbReference type="EMBL" id="CAK7273689.1"/>
    </source>
</evidence>
<dbReference type="InterPro" id="IPR020846">
    <property type="entry name" value="MFS_dom"/>
</dbReference>
<evidence type="ECO:0000256" key="5">
    <source>
        <dbReference type="ARBA" id="ARBA00023136"/>
    </source>
</evidence>
<sequence>MGIFPYIYFMIQDFQITKDERRISFYAGLVTSAFTFAEFLAGVFWGRLSDRIGRKPVLMTGLAGTALSVILFGFAPNLSVALLARALGGILNGNIGVMQTTVGEIVKVKEHHGRAFAVIPAVWCIGSMIGPAIGGALARPCQFYPTIFLPGSIWDRYPYLLPNLFSACAVFLGLFAGIFFLEETHPIKKHEVDHGLVMGQKIAAWFSWRKKDSVKSKKSWLLEEEQSLIDSDDQLPGYQTTEPSPSLAPCSNEADLPDGLENLERLEPTVRSSLQSAPEPTKSSATKIFTRPIILNTLSFGILAFTAPPDGNRISLPFKFSGGFGFDSHTVGIIMAVQGFYSLLSNTFLFPWVIGRIGPLRLFKLVAVPYFMLYLVTLYLVLLPDSIRMSAVYLVIIWKCTFSTLAYPSNALITMHLAPTPLTLGTVNGVSASAASLCRAFGPTISGLLYAIGQESGFSSLPWWCGSSVAVIGALVATQLTMPTEKLDEKADSDDVEASPLPQPTKLPAVTQEEQE</sequence>
<keyword evidence="10" id="KW-1185">Reference proteome</keyword>
<accession>A0ABP0E0L4</accession>
<evidence type="ECO:0000259" key="8">
    <source>
        <dbReference type="PROSITE" id="PS50850"/>
    </source>
</evidence>
<feature type="transmembrane region" description="Helical" evidence="7">
    <location>
        <begin position="23"/>
        <end position="45"/>
    </location>
</feature>
<keyword evidence="2" id="KW-0813">Transport</keyword>
<evidence type="ECO:0000256" key="4">
    <source>
        <dbReference type="ARBA" id="ARBA00022989"/>
    </source>
</evidence>
<dbReference type="SUPFAM" id="SSF103473">
    <property type="entry name" value="MFS general substrate transporter"/>
    <property type="match status" value="1"/>
</dbReference>
<feature type="region of interest" description="Disordered" evidence="6">
    <location>
        <begin position="232"/>
        <end position="251"/>
    </location>
</feature>
<keyword evidence="5 7" id="KW-0472">Membrane</keyword>
<gene>
    <name evidence="9" type="ORF">SEPCBS119000_005786</name>
</gene>